<comment type="similarity">
    <text evidence="1">Belongs to the universal stress protein A family.</text>
</comment>
<feature type="domain" description="UspA" evidence="2">
    <location>
        <begin position="195"/>
        <end position="271"/>
    </location>
</feature>
<dbReference type="EMBL" id="JSVA01000009">
    <property type="protein sequence ID" value="KOF03029.1"/>
    <property type="molecule type" value="Genomic_DNA"/>
</dbReference>
<dbReference type="PATRIC" id="fig|1566026.4.peg.3720"/>
<dbReference type="SUPFAM" id="SSF52402">
    <property type="entry name" value="Adenine nucleotide alpha hydrolases-like"/>
    <property type="match status" value="2"/>
</dbReference>
<dbReference type="RefSeq" id="WP_053223465.1">
    <property type="nucleotide sequence ID" value="NZ_JSVA01000009.1"/>
</dbReference>
<organism evidence="3 4">
    <name type="scientific">Roseivirga seohaensis subsp. aquiponti</name>
    <dbReference type="NCBI Taxonomy" id="1566026"/>
    <lineage>
        <taxon>Bacteria</taxon>
        <taxon>Pseudomonadati</taxon>
        <taxon>Bacteroidota</taxon>
        <taxon>Cytophagia</taxon>
        <taxon>Cytophagales</taxon>
        <taxon>Roseivirgaceae</taxon>
        <taxon>Roseivirga</taxon>
    </lineage>
</organism>
<dbReference type="InterPro" id="IPR006015">
    <property type="entry name" value="Universal_stress_UspA"/>
</dbReference>
<dbReference type="PANTHER" id="PTHR46268:SF6">
    <property type="entry name" value="UNIVERSAL STRESS PROTEIN UP12"/>
    <property type="match status" value="1"/>
</dbReference>
<evidence type="ECO:0000256" key="1">
    <source>
        <dbReference type="ARBA" id="ARBA00008791"/>
    </source>
</evidence>
<protein>
    <recommendedName>
        <fullName evidence="2">UspA domain-containing protein</fullName>
    </recommendedName>
</protein>
<dbReference type="Pfam" id="PF00582">
    <property type="entry name" value="Usp"/>
    <property type="match status" value="2"/>
</dbReference>
<accession>A0A0L8AKW7</accession>
<evidence type="ECO:0000313" key="3">
    <source>
        <dbReference type="EMBL" id="KOF03029.1"/>
    </source>
</evidence>
<dbReference type="AlphaFoldDB" id="A0A0L8AKW7"/>
<dbReference type="PRINTS" id="PR01438">
    <property type="entry name" value="UNVRSLSTRESS"/>
</dbReference>
<dbReference type="CDD" id="cd00293">
    <property type="entry name" value="USP-like"/>
    <property type="match status" value="2"/>
</dbReference>
<name>A0A0L8AKW7_9BACT</name>
<feature type="domain" description="UspA" evidence="2">
    <location>
        <begin position="1"/>
        <end position="140"/>
    </location>
</feature>
<dbReference type="Gene3D" id="3.40.50.620">
    <property type="entry name" value="HUPs"/>
    <property type="match status" value="2"/>
</dbReference>
<evidence type="ECO:0000259" key="2">
    <source>
        <dbReference type="Pfam" id="PF00582"/>
    </source>
</evidence>
<dbReference type="OrthoDB" id="9788959at2"/>
<dbReference type="InterPro" id="IPR014729">
    <property type="entry name" value="Rossmann-like_a/b/a_fold"/>
</dbReference>
<evidence type="ECO:0000313" key="4">
    <source>
        <dbReference type="Proteomes" id="UP000036908"/>
    </source>
</evidence>
<comment type="caution">
    <text evidence="3">The sequence shown here is derived from an EMBL/GenBank/DDBJ whole genome shotgun (WGS) entry which is preliminary data.</text>
</comment>
<sequence length="273" mass="30568">MKKIIVPIDFSDCSRNALKNAIIVAERMNMELVLLHSFMLPVATTDGTPLIVGSMIDDLQKASESSMTDFIKKTPELDRVKYSTEITAGLLLSALTDVLEKHDVAYVIMGTHGASGLKKVFMGSNAYTVIKNVECPVIALPEDADITKMKKIAMSGDYKHSPAAHSIEPVIALTKAFFAHLSVIHIDQDKDLEHDEIEIAKSLEKYLKKVNHSFHFKRDYDVEDGLLAFSKEENIDLLVMISRHHSFIDRIARGSETKRLVMDIPMPLMIMPE</sequence>
<proteinExistence type="inferred from homology"/>
<dbReference type="InterPro" id="IPR006016">
    <property type="entry name" value="UspA"/>
</dbReference>
<dbReference type="PANTHER" id="PTHR46268">
    <property type="entry name" value="STRESS RESPONSE PROTEIN NHAX"/>
    <property type="match status" value="1"/>
</dbReference>
<gene>
    <name evidence="3" type="ORF">OB69_09415</name>
</gene>
<dbReference type="Proteomes" id="UP000036908">
    <property type="component" value="Unassembled WGS sequence"/>
</dbReference>
<reference evidence="4" key="1">
    <citation type="submission" date="2014-11" db="EMBL/GenBank/DDBJ databases">
        <title>Genome sequencing of Roseivirga sp. D-25.</title>
        <authorList>
            <person name="Selvaratnam C."/>
            <person name="Thevarajoo S."/>
            <person name="Goh K.M."/>
            <person name="Eee R."/>
            <person name="Chan K.-G."/>
            <person name="Chong C.S."/>
        </authorList>
    </citation>
    <scope>NUCLEOTIDE SEQUENCE [LARGE SCALE GENOMIC DNA]</scope>
    <source>
        <strain evidence="4">D-25</strain>
    </source>
</reference>
<keyword evidence="4" id="KW-1185">Reference proteome</keyword>